<dbReference type="SUPFAM" id="SSF141868">
    <property type="entry name" value="EAL domain-like"/>
    <property type="match status" value="1"/>
</dbReference>
<feature type="domain" description="Response regulatory" evidence="2">
    <location>
        <begin position="155"/>
        <end position="271"/>
    </location>
</feature>
<dbReference type="InterPro" id="IPR052155">
    <property type="entry name" value="Biofilm_reg_signaling"/>
</dbReference>
<dbReference type="PANTHER" id="PTHR44757">
    <property type="entry name" value="DIGUANYLATE CYCLASE DGCP"/>
    <property type="match status" value="1"/>
</dbReference>
<dbReference type="NCBIfam" id="TIGR00254">
    <property type="entry name" value="GGDEF"/>
    <property type="match status" value="1"/>
</dbReference>
<dbReference type="SMART" id="SM00448">
    <property type="entry name" value="REC"/>
    <property type="match status" value="3"/>
</dbReference>
<dbReference type="Pfam" id="PF00072">
    <property type="entry name" value="Response_reg"/>
    <property type="match status" value="3"/>
</dbReference>
<dbReference type="InterPro" id="IPR043128">
    <property type="entry name" value="Rev_trsase/Diguanyl_cyclase"/>
</dbReference>
<feature type="domain" description="EAL" evidence="3">
    <location>
        <begin position="474"/>
        <end position="728"/>
    </location>
</feature>
<dbReference type="InterPro" id="IPR029787">
    <property type="entry name" value="Nucleotide_cyclase"/>
</dbReference>
<evidence type="ECO:0000259" key="2">
    <source>
        <dbReference type="PROSITE" id="PS50110"/>
    </source>
</evidence>
<evidence type="ECO:0000313" key="6">
    <source>
        <dbReference type="Proteomes" id="UP000242869"/>
    </source>
</evidence>
<dbReference type="InterPro" id="IPR001789">
    <property type="entry name" value="Sig_transdc_resp-reg_receiver"/>
</dbReference>
<dbReference type="CDD" id="cd01948">
    <property type="entry name" value="EAL"/>
    <property type="match status" value="1"/>
</dbReference>
<dbReference type="AlphaFoldDB" id="A0A1I4V617"/>
<feature type="domain" description="Response regulatory" evidence="2">
    <location>
        <begin position="14"/>
        <end position="130"/>
    </location>
</feature>
<dbReference type="InterPro" id="IPR035919">
    <property type="entry name" value="EAL_sf"/>
</dbReference>
<keyword evidence="1" id="KW-0597">Phosphoprotein</keyword>
<dbReference type="SUPFAM" id="SSF52172">
    <property type="entry name" value="CheY-like"/>
    <property type="match status" value="3"/>
</dbReference>
<evidence type="ECO:0000256" key="1">
    <source>
        <dbReference type="PROSITE-ProRule" id="PRU00169"/>
    </source>
</evidence>
<dbReference type="EMBL" id="FOVE01000001">
    <property type="protein sequence ID" value="SFM96420.1"/>
    <property type="molecule type" value="Genomic_DNA"/>
</dbReference>
<dbReference type="OrthoDB" id="9813903at2"/>
<dbReference type="SMART" id="SM00052">
    <property type="entry name" value="EAL"/>
    <property type="match status" value="1"/>
</dbReference>
<organism evidence="5 6">
    <name type="scientific">Formivibrio citricus</name>
    <dbReference type="NCBI Taxonomy" id="83765"/>
    <lineage>
        <taxon>Bacteria</taxon>
        <taxon>Pseudomonadati</taxon>
        <taxon>Pseudomonadota</taxon>
        <taxon>Betaproteobacteria</taxon>
        <taxon>Neisseriales</taxon>
        <taxon>Chitinibacteraceae</taxon>
        <taxon>Formivibrio</taxon>
    </lineage>
</organism>
<protein>
    <submittedName>
        <fullName evidence="5">Diguanylate cyclase (GGDEF) domain-containing protein</fullName>
    </submittedName>
</protein>
<dbReference type="InterPro" id="IPR000160">
    <property type="entry name" value="GGDEF_dom"/>
</dbReference>
<keyword evidence="6" id="KW-1185">Reference proteome</keyword>
<feature type="modified residue" description="4-aspartylphosphate" evidence="1">
    <location>
        <position position="63"/>
    </location>
</feature>
<dbReference type="FunFam" id="3.20.20.450:FF:000001">
    <property type="entry name" value="Cyclic di-GMP phosphodiesterase yahA"/>
    <property type="match status" value="1"/>
</dbReference>
<dbReference type="GO" id="GO:0000160">
    <property type="term" value="P:phosphorelay signal transduction system"/>
    <property type="evidence" value="ECO:0007669"/>
    <property type="project" value="InterPro"/>
</dbReference>
<dbReference type="Gene3D" id="3.20.20.450">
    <property type="entry name" value="EAL domain"/>
    <property type="match status" value="1"/>
</dbReference>
<evidence type="ECO:0000259" key="3">
    <source>
        <dbReference type="PROSITE" id="PS50883"/>
    </source>
</evidence>
<dbReference type="PROSITE" id="PS50110">
    <property type="entry name" value="RESPONSE_REGULATORY"/>
    <property type="match status" value="3"/>
</dbReference>
<evidence type="ECO:0000259" key="4">
    <source>
        <dbReference type="PROSITE" id="PS50887"/>
    </source>
</evidence>
<dbReference type="Gene3D" id="3.40.50.2300">
    <property type="match status" value="3"/>
</dbReference>
<dbReference type="PROSITE" id="PS50883">
    <property type="entry name" value="EAL"/>
    <property type="match status" value="1"/>
</dbReference>
<sequence>MTELADKPTNGRPRILIVDDVHENLHVLMNILRDDYAISAATSGEKALELARTQPVPDLVLLDIKMPGMDGYSVLSALKIDVLTADIPVIFVTSLADPEDEERGLALGVADYVTKPVNPDLLKMRIRTQLELKRYRRHPVMFDIAAHADPGHPPSLLVVDDVPENIHELLEALKGEYRIMVASNGIKALEIVQGAPPPDLVLLDIVMPGMDGYEICRRIKSMPVGNRIPVLFVTVIDSTEGKVKGFDLGAADYITKPFDIDEVRARIRTHLELARLRRFLEDLVAQRTALLQVSEEKYRILAHRDPLTGLPNRVLFVELLEHAIQHAERNKSQFALLFLDLDNFASINESFGHSLGDQVLVEVGKRLQDLLPERDAVARIGGDEFNVILERGEGMPWVDLLAQRMIDALAAPFVLAGKNVYLGASIGIALYPADGVCAETLQSNADAALHQAKAQGRGILRFFSPEMSNRAKQRLTLEAELRHALERDELRLHYQPQVDLISGEIVGVEALVRWQHPERGMVPPGEFIPLAEESGLVVPLGNWVLREACRQIKRWNEAGLKYCQTAVNVSAVQLCRGNLVESVKEALSETGISPEQLELEITESFVMQDREQSFKSLADLKALGVRISIDDFGTGYSSLSYLQQLDVDKLKIDNSFVWDMTTSSGSASIVRAVIALGQSLGLEIVAEGVEETSQARYLRSLQCDVIQGYLISRPLPADEMTRFMTTFTPLQTPVENEAMSTLLLVDDEEHNLSALKRVLRRENYHILAASSGEDALALLAEHEVGVILTDQRMPGMTGTELLAQARVMYPKTVRMVLSGYTGLDSLTDAINRGEIYKFLAKPWDDKELLEVIREAFRHYGRP</sequence>
<dbReference type="STRING" id="83765.SAMN05660284_00132"/>
<dbReference type="Gene3D" id="3.30.70.270">
    <property type="match status" value="1"/>
</dbReference>
<dbReference type="Proteomes" id="UP000242869">
    <property type="component" value="Unassembled WGS sequence"/>
</dbReference>
<dbReference type="InterPro" id="IPR011006">
    <property type="entry name" value="CheY-like_superfamily"/>
</dbReference>
<evidence type="ECO:0000313" key="5">
    <source>
        <dbReference type="EMBL" id="SFM96420.1"/>
    </source>
</evidence>
<dbReference type="PANTHER" id="PTHR44757:SF2">
    <property type="entry name" value="BIOFILM ARCHITECTURE MAINTENANCE PROTEIN MBAA"/>
    <property type="match status" value="1"/>
</dbReference>
<feature type="domain" description="Response regulatory" evidence="2">
    <location>
        <begin position="741"/>
        <end position="856"/>
    </location>
</feature>
<dbReference type="PROSITE" id="PS50887">
    <property type="entry name" value="GGDEF"/>
    <property type="match status" value="1"/>
</dbReference>
<feature type="modified residue" description="4-aspartylphosphate" evidence="1">
    <location>
        <position position="204"/>
    </location>
</feature>
<name>A0A1I4V617_9NEIS</name>
<accession>A0A1I4V617</accession>
<dbReference type="CDD" id="cd01949">
    <property type="entry name" value="GGDEF"/>
    <property type="match status" value="1"/>
</dbReference>
<dbReference type="SMART" id="SM00267">
    <property type="entry name" value="GGDEF"/>
    <property type="match status" value="1"/>
</dbReference>
<proteinExistence type="predicted"/>
<dbReference type="SUPFAM" id="SSF55073">
    <property type="entry name" value="Nucleotide cyclase"/>
    <property type="match status" value="1"/>
</dbReference>
<dbReference type="RefSeq" id="WP_091189676.1">
    <property type="nucleotide sequence ID" value="NZ_FOVE01000001.1"/>
</dbReference>
<dbReference type="Pfam" id="PF00563">
    <property type="entry name" value="EAL"/>
    <property type="match status" value="1"/>
</dbReference>
<dbReference type="Pfam" id="PF00990">
    <property type="entry name" value="GGDEF"/>
    <property type="match status" value="1"/>
</dbReference>
<dbReference type="InterPro" id="IPR001633">
    <property type="entry name" value="EAL_dom"/>
</dbReference>
<feature type="modified residue" description="4-aspartylphosphate" evidence="1">
    <location>
        <position position="790"/>
    </location>
</feature>
<feature type="domain" description="GGDEF" evidence="4">
    <location>
        <begin position="332"/>
        <end position="465"/>
    </location>
</feature>
<dbReference type="CDD" id="cd17569">
    <property type="entry name" value="REC_HupR-like"/>
    <property type="match status" value="1"/>
</dbReference>
<reference evidence="6" key="1">
    <citation type="submission" date="2016-10" db="EMBL/GenBank/DDBJ databases">
        <authorList>
            <person name="Varghese N."/>
            <person name="Submissions S."/>
        </authorList>
    </citation>
    <scope>NUCLEOTIDE SEQUENCE [LARGE SCALE GENOMIC DNA]</scope>
    <source>
        <strain evidence="6">DSM 6150</strain>
    </source>
</reference>
<gene>
    <name evidence="5" type="ORF">SAMN05660284_00132</name>
</gene>